<evidence type="ECO:0000256" key="8">
    <source>
        <dbReference type="ARBA" id="ARBA00023284"/>
    </source>
</evidence>
<dbReference type="InterPro" id="IPR008255">
    <property type="entry name" value="Pyr_nucl-diS_OxRdtase_2_AS"/>
</dbReference>
<name>A0A5K7ZS43_9BACT</name>
<evidence type="ECO:0000256" key="7">
    <source>
        <dbReference type="ARBA" id="ARBA00023157"/>
    </source>
</evidence>
<sequence length="536" mass="58186">MNQQNEMNEAQMQQVQMELGRILSGLKHEIPIFLFTQDGKNDVFNDAARQALRFFRQLTDKIVLREFDLGHDKAKEMGVENSPTLVFDPDRYNIRWLGAPLGEEGRIFLEVLLRIGTGKSDLNEAAMEVLKKIDQPRHVKVFVSASCPYCPQQALNALKTAVAKPDTVSLEIIDTQANTDLADQYGAHSVPQAFANDMLIALGAQTEELFVSSLDKMTQQTVFIPESDADEVECQLVIIGGGPAGLTAGIYAARSGLKSVVVEKGVLGGQVALTPVVENYPGMKQVGGKTLVDIMVTHALEYVDIFPGEAVVDIIPGQPHIVQTSRRKFKAQAVLLATGASHRNLGVPGEAKFSGRGVSYCATCDGPLFRGKRVFMVGGGNSAVTEALHLHNMGVDVTLVHRRDRLKAQEVLTHQLNDNGIPVRYNTEVKEVLGDNRVTGVKLLDNTTGETATEAADGVFLAIGYDPTVDLARKVGLELTEDGYIKHNEFRTNIPGIYVAGDVTGGSKQIVTAAGYGSEAALAVFEDIINPYWKKA</sequence>
<dbReference type="SUPFAM" id="SSF51905">
    <property type="entry name" value="FAD/NAD(P)-binding domain"/>
    <property type="match status" value="1"/>
</dbReference>
<keyword evidence="6 9" id="KW-0520">NAD</keyword>
<proteinExistence type="inferred from homology"/>
<feature type="disulfide bond" description="Redox-active" evidence="10">
    <location>
        <begin position="361"/>
        <end position="364"/>
    </location>
</feature>
<dbReference type="PANTHER" id="PTHR48105">
    <property type="entry name" value="THIOREDOXIN REDUCTASE 1-RELATED-RELATED"/>
    <property type="match status" value="1"/>
</dbReference>
<dbReference type="InterPro" id="IPR036249">
    <property type="entry name" value="Thioredoxin-like_sf"/>
</dbReference>
<evidence type="ECO:0000256" key="9">
    <source>
        <dbReference type="PIRSR" id="PIRSR000238-1"/>
    </source>
</evidence>
<dbReference type="InterPro" id="IPR036188">
    <property type="entry name" value="FAD/NAD-bd_sf"/>
</dbReference>
<keyword evidence="5" id="KW-0560">Oxidoreductase</keyword>
<feature type="domain" description="Thioredoxin-like fold" evidence="12">
    <location>
        <begin position="138"/>
        <end position="211"/>
    </location>
</feature>
<dbReference type="Gene3D" id="3.40.30.80">
    <property type="match status" value="1"/>
</dbReference>
<feature type="binding site" evidence="9">
    <location>
        <begin position="373"/>
        <end position="387"/>
    </location>
    <ligand>
        <name>NAD(+)</name>
        <dbReference type="ChEBI" id="CHEBI:57540"/>
    </ligand>
</feature>
<protein>
    <submittedName>
        <fullName evidence="13">Thioredoxin reductase</fullName>
    </submittedName>
</protein>
<dbReference type="GO" id="GO:0016668">
    <property type="term" value="F:oxidoreductase activity, acting on a sulfur group of donors, NAD(P) as acceptor"/>
    <property type="evidence" value="ECO:0007669"/>
    <property type="project" value="UniProtKB-ARBA"/>
</dbReference>
<dbReference type="GO" id="GO:0000302">
    <property type="term" value="P:response to reactive oxygen species"/>
    <property type="evidence" value="ECO:0007669"/>
    <property type="project" value="InterPro"/>
</dbReference>
<dbReference type="InterPro" id="IPR012081">
    <property type="entry name" value="Alkyl_hydroperoxide_Rdtase_suF"/>
</dbReference>
<reference evidence="13 14" key="1">
    <citation type="submission" date="2019-11" db="EMBL/GenBank/DDBJ databases">
        <title>Comparative genomics of hydrocarbon-degrading Desulfosarcina strains.</title>
        <authorList>
            <person name="Watanabe M."/>
            <person name="Kojima H."/>
            <person name="Fukui M."/>
        </authorList>
    </citation>
    <scope>NUCLEOTIDE SEQUENCE [LARGE SCALE GENOMIC DNA]</scope>
    <source>
        <strain evidence="13 14">28bB2T</strain>
    </source>
</reference>
<dbReference type="RefSeq" id="WP_155323332.1">
    <property type="nucleotide sequence ID" value="NZ_AP021876.1"/>
</dbReference>
<keyword evidence="4 9" id="KW-0274">FAD</keyword>
<comment type="cofactor">
    <cofactor evidence="9">
        <name>FAD</name>
        <dbReference type="ChEBI" id="CHEBI:57692"/>
    </cofactor>
    <text evidence="9">Binds 1 FAD per subunit.</text>
</comment>
<evidence type="ECO:0000256" key="6">
    <source>
        <dbReference type="ARBA" id="ARBA00023027"/>
    </source>
</evidence>
<dbReference type="GO" id="GO:0051287">
    <property type="term" value="F:NAD binding"/>
    <property type="evidence" value="ECO:0007669"/>
    <property type="project" value="InterPro"/>
</dbReference>
<keyword evidence="8 10" id="KW-0676">Redox-active center</keyword>
<keyword evidence="3" id="KW-0285">Flavoprotein</keyword>
<dbReference type="SUPFAM" id="SSF52833">
    <property type="entry name" value="Thioredoxin-like"/>
    <property type="match status" value="2"/>
</dbReference>
<feature type="domain" description="FAD/NAD(P)-binding" evidence="11">
    <location>
        <begin position="235"/>
        <end position="515"/>
    </location>
</feature>
<dbReference type="Proteomes" id="UP000425960">
    <property type="component" value="Chromosome"/>
</dbReference>
<organism evidence="13 14">
    <name type="scientific">Desulfosarcina ovata subsp. sediminis</name>
    <dbReference type="NCBI Taxonomy" id="885957"/>
    <lineage>
        <taxon>Bacteria</taxon>
        <taxon>Pseudomonadati</taxon>
        <taxon>Thermodesulfobacteriota</taxon>
        <taxon>Desulfobacteria</taxon>
        <taxon>Desulfobacterales</taxon>
        <taxon>Desulfosarcinaceae</taxon>
        <taxon>Desulfosarcina</taxon>
    </lineage>
</organism>
<dbReference type="PROSITE" id="PS00573">
    <property type="entry name" value="PYRIDINE_REDOX_2"/>
    <property type="match status" value="1"/>
</dbReference>
<dbReference type="KEGG" id="dov:DSCO28_35920"/>
<comment type="similarity">
    <text evidence="1">Belongs to the class-II pyridine nucleotide-disulfide oxidoreductase family.</text>
</comment>
<evidence type="ECO:0000256" key="3">
    <source>
        <dbReference type="ARBA" id="ARBA00022630"/>
    </source>
</evidence>
<dbReference type="InterPro" id="IPR050097">
    <property type="entry name" value="Ferredoxin-NADP_redctase_2"/>
</dbReference>
<dbReference type="GO" id="GO:0050660">
    <property type="term" value="F:flavin adenine dinucleotide binding"/>
    <property type="evidence" value="ECO:0007669"/>
    <property type="project" value="InterPro"/>
</dbReference>
<dbReference type="PRINTS" id="PR00469">
    <property type="entry name" value="PNDRDTASEII"/>
</dbReference>
<evidence type="ECO:0000259" key="12">
    <source>
        <dbReference type="Pfam" id="PF13192"/>
    </source>
</evidence>
<feature type="binding site" evidence="9">
    <location>
        <begin position="492"/>
        <end position="502"/>
    </location>
    <ligand>
        <name>FAD</name>
        <dbReference type="ChEBI" id="CHEBI:57692"/>
    </ligand>
</feature>
<dbReference type="PRINTS" id="PR00368">
    <property type="entry name" value="FADPNR"/>
</dbReference>
<dbReference type="Pfam" id="PF13192">
    <property type="entry name" value="Thioredoxin_3"/>
    <property type="match status" value="1"/>
</dbReference>
<evidence type="ECO:0000256" key="10">
    <source>
        <dbReference type="PIRSR" id="PIRSR000238-2"/>
    </source>
</evidence>
<dbReference type="PIRSF" id="PIRSF000238">
    <property type="entry name" value="AhpF"/>
    <property type="match status" value="1"/>
</dbReference>
<evidence type="ECO:0000259" key="11">
    <source>
        <dbReference type="Pfam" id="PF07992"/>
    </source>
</evidence>
<keyword evidence="9" id="KW-0521">NADP</keyword>
<evidence type="ECO:0000256" key="1">
    <source>
        <dbReference type="ARBA" id="ARBA00009333"/>
    </source>
</evidence>
<evidence type="ECO:0000256" key="4">
    <source>
        <dbReference type="ARBA" id="ARBA00022827"/>
    </source>
</evidence>
<dbReference type="Pfam" id="PF07992">
    <property type="entry name" value="Pyr_redox_2"/>
    <property type="match status" value="1"/>
</dbReference>
<gene>
    <name evidence="13" type="ORF">DSCO28_35920</name>
</gene>
<evidence type="ECO:0000256" key="2">
    <source>
        <dbReference type="ARBA" id="ARBA00011738"/>
    </source>
</evidence>
<keyword evidence="7 10" id="KW-1015">Disulfide bond</keyword>
<dbReference type="InterPro" id="IPR012336">
    <property type="entry name" value="Thioredoxin-like_fold"/>
</dbReference>
<evidence type="ECO:0000256" key="5">
    <source>
        <dbReference type="ARBA" id="ARBA00023002"/>
    </source>
</evidence>
<dbReference type="Gene3D" id="3.50.50.60">
    <property type="entry name" value="FAD/NAD(P)-binding domain"/>
    <property type="match status" value="2"/>
</dbReference>
<evidence type="ECO:0000313" key="13">
    <source>
        <dbReference type="EMBL" id="BBO83026.1"/>
    </source>
</evidence>
<comment type="subunit">
    <text evidence="2">Homodimer.</text>
</comment>
<accession>A0A5K7ZS43</accession>
<evidence type="ECO:0000313" key="14">
    <source>
        <dbReference type="Proteomes" id="UP000425960"/>
    </source>
</evidence>
<dbReference type="AlphaFoldDB" id="A0A5K7ZS43"/>
<dbReference type="InterPro" id="IPR023753">
    <property type="entry name" value="FAD/NAD-binding_dom"/>
</dbReference>
<dbReference type="GO" id="GO:0102039">
    <property type="term" value="F:NADH-dependent peroxiredoxin activity"/>
    <property type="evidence" value="ECO:0007669"/>
    <property type="project" value="InterPro"/>
</dbReference>
<dbReference type="EMBL" id="AP021876">
    <property type="protein sequence ID" value="BBO83026.1"/>
    <property type="molecule type" value="Genomic_DNA"/>
</dbReference>
<dbReference type="PROSITE" id="PS51354">
    <property type="entry name" value="GLUTAREDOXIN_2"/>
    <property type="match status" value="1"/>
</dbReference>